<evidence type="ECO:0000256" key="4">
    <source>
        <dbReference type="ARBA" id="ARBA00022964"/>
    </source>
</evidence>
<comment type="similarity">
    <text evidence="2">Belongs to the intradiol ring-cleavage dioxygenase family.</text>
</comment>
<dbReference type="SUPFAM" id="SSF49482">
    <property type="entry name" value="Aromatic compound dioxygenase"/>
    <property type="match status" value="1"/>
</dbReference>
<evidence type="ECO:0000259" key="7">
    <source>
        <dbReference type="Pfam" id="PF00775"/>
    </source>
</evidence>
<keyword evidence="5" id="KW-0560">Oxidoreductase</keyword>
<dbReference type="GO" id="GO:0008199">
    <property type="term" value="F:ferric iron binding"/>
    <property type="evidence" value="ECO:0007669"/>
    <property type="project" value="InterPro"/>
</dbReference>
<dbReference type="InterPro" id="IPR015889">
    <property type="entry name" value="Intradiol_dOase_core"/>
</dbReference>
<feature type="domain" description="Intradiol ring-cleavage dioxygenases" evidence="7">
    <location>
        <begin position="158"/>
        <end position="299"/>
    </location>
</feature>
<evidence type="ECO:0000256" key="2">
    <source>
        <dbReference type="ARBA" id="ARBA00007825"/>
    </source>
</evidence>
<accession>A0A9P3GL98</accession>
<dbReference type="PANTHER" id="PTHR33711">
    <property type="entry name" value="DIOXYGENASE, PUTATIVE (AFU_ORTHOLOGUE AFUA_2G02910)-RELATED"/>
    <property type="match status" value="1"/>
</dbReference>
<dbReference type="OrthoDB" id="5238185at2759"/>
<evidence type="ECO:0000313" key="9">
    <source>
        <dbReference type="EMBL" id="GJE97923.1"/>
    </source>
</evidence>
<dbReference type="EMBL" id="BPQB01000079">
    <property type="protein sequence ID" value="GJE97923.1"/>
    <property type="molecule type" value="Genomic_DNA"/>
</dbReference>
<dbReference type="InterPro" id="IPR007535">
    <property type="entry name" value="Catechol_dOase_N"/>
</dbReference>
<evidence type="ECO:0000259" key="8">
    <source>
        <dbReference type="Pfam" id="PF04444"/>
    </source>
</evidence>
<evidence type="ECO:0000256" key="1">
    <source>
        <dbReference type="ARBA" id="ARBA00001965"/>
    </source>
</evidence>
<keyword evidence="10" id="KW-1185">Reference proteome</keyword>
<comment type="caution">
    <text evidence="9">The sequence shown here is derived from an EMBL/GenBank/DDBJ whole genome shotgun (WGS) entry which is preliminary data.</text>
</comment>
<dbReference type="InterPro" id="IPR050770">
    <property type="entry name" value="Intradiol_RC_Dioxygenase"/>
</dbReference>
<proteinExistence type="inferred from homology"/>
<organism evidence="9 10">
    <name type="scientific">Phanerochaete sordida</name>
    <dbReference type="NCBI Taxonomy" id="48140"/>
    <lineage>
        <taxon>Eukaryota</taxon>
        <taxon>Fungi</taxon>
        <taxon>Dikarya</taxon>
        <taxon>Basidiomycota</taxon>
        <taxon>Agaricomycotina</taxon>
        <taxon>Agaricomycetes</taxon>
        <taxon>Polyporales</taxon>
        <taxon>Phanerochaetaceae</taxon>
        <taxon>Phanerochaete</taxon>
    </lineage>
</organism>
<dbReference type="Pfam" id="PF04444">
    <property type="entry name" value="Dioxygenase_N"/>
    <property type="match status" value="1"/>
</dbReference>
<evidence type="ECO:0000256" key="3">
    <source>
        <dbReference type="ARBA" id="ARBA00022723"/>
    </source>
</evidence>
<dbReference type="Proteomes" id="UP000703269">
    <property type="component" value="Unassembled WGS sequence"/>
</dbReference>
<evidence type="ECO:0000256" key="5">
    <source>
        <dbReference type="ARBA" id="ARBA00023002"/>
    </source>
</evidence>
<dbReference type="PANTHER" id="PTHR33711:SF7">
    <property type="entry name" value="INTRADIOL RING-CLEAVAGE DIOXYGENASES DOMAIN-CONTAINING PROTEIN-RELATED"/>
    <property type="match status" value="1"/>
</dbReference>
<comment type="cofactor">
    <cofactor evidence="1">
        <name>Fe(3+)</name>
        <dbReference type="ChEBI" id="CHEBI:29034"/>
    </cofactor>
</comment>
<reference evidence="9 10" key="1">
    <citation type="submission" date="2021-08" db="EMBL/GenBank/DDBJ databases">
        <title>Draft Genome Sequence of Phanerochaete sordida strain YK-624.</title>
        <authorList>
            <person name="Mori T."/>
            <person name="Dohra H."/>
            <person name="Suzuki T."/>
            <person name="Kawagishi H."/>
            <person name="Hirai H."/>
        </authorList>
    </citation>
    <scope>NUCLEOTIDE SEQUENCE [LARGE SCALE GENOMIC DNA]</scope>
    <source>
        <strain evidence="9 10">YK-624</strain>
    </source>
</reference>
<keyword evidence="3" id="KW-0479">Metal-binding</keyword>
<protein>
    <submittedName>
        <fullName evidence="9">Aromatic compound dioxygenase</fullName>
    </submittedName>
</protein>
<evidence type="ECO:0000313" key="10">
    <source>
        <dbReference type="Proteomes" id="UP000703269"/>
    </source>
</evidence>
<dbReference type="GO" id="GO:0018576">
    <property type="term" value="F:catechol 1,2-dioxygenase activity"/>
    <property type="evidence" value="ECO:0007669"/>
    <property type="project" value="InterPro"/>
</dbReference>
<gene>
    <name evidence="9" type="ORF">PsYK624_141450</name>
</gene>
<dbReference type="AlphaFoldDB" id="A0A9P3GL98"/>
<dbReference type="InterPro" id="IPR000627">
    <property type="entry name" value="Intradiol_dOase_C"/>
</dbReference>
<keyword evidence="6" id="KW-0408">Iron</keyword>
<dbReference type="GO" id="GO:0009712">
    <property type="term" value="P:catechol-containing compound metabolic process"/>
    <property type="evidence" value="ECO:0007669"/>
    <property type="project" value="InterPro"/>
</dbReference>
<dbReference type="Pfam" id="PF00775">
    <property type="entry name" value="Dioxygenase_C"/>
    <property type="match status" value="1"/>
</dbReference>
<name>A0A9P3GL98_9APHY</name>
<sequence>MSSVEKMKDPLRVGKAIRAQLEHEIPRDLPLEKDFREGTDYTITDHVNELHAQLCPDTRTLELFTSLINHLHAFARETRPTHAEWTRAVEYLTRAGKESTEYKNEFILLSDCLGLSELIDELNHPKPAGCTDGCEPGPFKTDDAPEIPSGSLVASAGTVGELMYFEATVKNTKGEGVKGAKAEMWQADGDGLYDVQYPDRPEINDRAVIVAEPSGRFNYRGILPVAYPIPSDGPIGDFLHALGRHPHRSSHIHFTITAPGYDELTTALYPSHSPFLGTDPVFATKKSLVTQVTEERDPARWRAMGFSEDEVQQRGGRVWVWTYQFVLPTVAEVEQLKTEIYGAKSSKV</sequence>
<dbReference type="Gene3D" id="2.60.130.10">
    <property type="entry name" value="Aromatic compound dioxygenase"/>
    <property type="match status" value="1"/>
</dbReference>
<keyword evidence="4 9" id="KW-0223">Dioxygenase</keyword>
<evidence type="ECO:0000256" key="6">
    <source>
        <dbReference type="ARBA" id="ARBA00023004"/>
    </source>
</evidence>
<feature type="domain" description="Catechol dioxygenase N-terminal" evidence="8">
    <location>
        <begin position="57"/>
        <end position="130"/>
    </location>
</feature>